<comment type="caution">
    <text evidence="2">The sequence shown here is derived from an EMBL/GenBank/DDBJ whole genome shotgun (WGS) entry which is preliminary data.</text>
</comment>
<protein>
    <submittedName>
        <fullName evidence="2">Uncharacterized protein</fullName>
    </submittedName>
</protein>
<evidence type="ECO:0000313" key="2">
    <source>
        <dbReference type="EMBL" id="PIS41904.1"/>
    </source>
</evidence>
<feature type="transmembrane region" description="Helical" evidence="1">
    <location>
        <begin position="64"/>
        <end position="85"/>
    </location>
</feature>
<keyword evidence="1" id="KW-1133">Transmembrane helix</keyword>
<accession>A0A2H0YTS8</accession>
<reference evidence="3" key="1">
    <citation type="submission" date="2017-09" db="EMBL/GenBank/DDBJ databases">
        <title>Depth-based differentiation of microbial function through sediment-hosted aquifers and enrichment of novel symbionts in the deep terrestrial subsurface.</title>
        <authorList>
            <person name="Probst A.J."/>
            <person name="Ladd B."/>
            <person name="Jarett J.K."/>
            <person name="Geller-Mcgrath D.E."/>
            <person name="Sieber C.M.K."/>
            <person name="Emerson J.B."/>
            <person name="Anantharaman K."/>
            <person name="Thomas B.C."/>
            <person name="Malmstrom R."/>
            <person name="Stieglmeier M."/>
            <person name="Klingl A."/>
            <person name="Woyke T."/>
            <person name="Ryan C.M."/>
            <person name="Banfield J.F."/>
        </authorList>
    </citation>
    <scope>NUCLEOTIDE SEQUENCE [LARGE SCALE GENOMIC DNA]</scope>
</reference>
<dbReference type="AlphaFoldDB" id="A0A2H0YTS8"/>
<keyword evidence="1" id="KW-0812">Transmembrane</keyword>
<evidence type="ECO:0000313" key="3">
    <source>
        <dbReference type="Proteomes" id="UP000228711"/>
    </source>
</evidence>
<organism evidence="2 3">
    <name type="scientific">Candidatus Kerfeldbacteria bacterium CG08_land_8_20_14_0_20_42_7</name>
    <dbReference type="NCBI Taxonomy" id="2014245"/>
    <lineage>
        <taxon>Bacteria</taxon>
        <taxon>Candidatus Kerfeldiibacteriota</taxon>
    </lineage>
</organism>
<dbReference type="EMBL" id="PEXV01000021">
    <property type="protein sequence ID" value="PIS41904.1"/>
    <property type="molecule type" value="Genomic_DNA"/>
</dbReference>
<keyword evidence="1" id="KW-0472">Membrane</keyword>
<gene>
    <name evidence="2" type="ORF">COT25_00600</name>
</gene>
<name>A0A2H0YTS8_9BACT</name>
<evidence type="ECO:0000256" key="1">
    <source>
        <dbReference type="SAM" id="Phobius"/>
    </source>
</evidence>
<sequence length="197" mass="22332">MEEKMQDWLTQAHKNGLTHIEIEGQLRSQGWKEIDIVKIMSEKINLTLSDKTEKQQSDRHTLKVILSAIAGMIFAALVAFGLYVFHVYPGTLLGSEETRYKNAIVEWMCMTSTTNPDREKILARLAKDIGIPRDQLFSSPDETVNQQIGEWWNSEIARVAKKYGFESADELYGFSSVTASQSELNTQVSALAEKRCK</sequence>
<proteinExistence type="predicted"/>
<dbReference type="Proteomes" id="UP000228711">
    <property type="component" value="Unassembled WGS sequence"/>
</dbReference>